<gene>
    <name evidence="2" type="primary">wcmZ</name>
</gene>
<organism evidence="2">
    <name type="scientific">Klebsiella sp. 2005/49</name>
    <dbReference type="NCBI Taxonomy" id="1497798"/>
    <lineage>
        <taxon>Bacteria</taxon>
        <taxon>Pseudomonadati</taxon>
        <taxon>Pseudomonadota</taxon>
        <taxon>Gammaproteobacteria</taxon>
        <taxon>Enterobacterales</taxon>
        <taxon>Enterobacteriaceae</taxon>
        <taxon>Klebsiella/Raoultella group</taxon>
        <taxon>Klebsiella</taxon>
    </lineage>
</organism>
<dbReference type="CDD" id="cd04196">
    <property type="entry name" value="GT_2_like_d"/>
    <property type="match status" value="1"/>
</dbReference>
<accession>A0A0P0YQX8</accession>
<dbReference type="AlphaFoldDB" id="A0A0P0YQX8"/>
<dbReference type="InterPro" id="IPR001173">
    <property type="entry name" value="Glyco_trans_2-like"/>
</dbReference>
<keyword evidence="2" id="KW-0808">Transferase</keyword>
<dbReference type="Pfam" id="PF00535">
    <property type="entry name" value="Glycos_transf_2"/>
    <property type="match status" value="1"/>
</dbReference>
<proteinExistence type="predicted"/>
<dbReference type="SUPFAM" id="SSF53448">
    <property type="entry name" value="Nucleotide-diphospho-sugar transferases"/>
    <property type="match status" value="1"/>
</dbReference>
<evidence type="ECO:0000313" key="2">
    <source>
        <dbReference type="EMBL" id="BAT23359.1"/>
    </source>
</evidence>
<dbReference type="GO" id="GO:0016758">
    <property type="term" value="F:hexosyltransferase activity"/>
    <property type="evidence" value="ECO:0007669"/>
    <property type="project" value="UniProtKB-ARBA"/>
</dbReference>
<feature type="domain" description="Glycosyltransferase 2-like" evidence="1">
    <location>
        <begin position="8"/>
        <end position="173"/>
    </location>
</feature>
<protein>
    <submittedName>
        <fullName evidence="2">Glycosyl transferase family 2 protein</fullName>
    </submittedName>
</protein>
<dbReference type="PANTHER" id="PTHR22916">
    <property type="entry name" value="GLYCOSYLTRANSFERASE"/>
    <property type="match status" value="1"/>
</dbReference>
<evidence type="ECO:0000259" key="1">
    <source>
        <dbReference type="Pfam" id="PF00535"/>
    </source>
</evidence>
<dbReference type="PANTHER" id="PTHR22916:SF3">
    <property type="entry name" value="UDP-GLCNAC:BETAGAL BETA-1,3-N-ACETYLGLUCOSAMINYLTRANSFERASE-LIKE PROTEIN 1"/>
    <property type="match status" value="1"/>
</dbReference>
<dbReference type="EMBL" id="AB924557">
    <property type="protein sequence ID" value="BAT23359.1"/>
    <property type="molecule type" value="Genomic_DNA"/>
</dbReference>
<name>A0A0P0YQX8_9ENTR</name>
<reference evidence="2" key="1">
    <citation type="submission" date="2014-04" db="EMBL/GenBank/DDBJ databases">
        <authorList>
            <person name="Harrison E."/>
        </authorList>
    </citation>
    <scope>NUCLEOTIDE SEQUENCE</scope>
    <source>
        <strain evidence="2">2005/49</strain>
    </source>
</reference>
<dbReference type="InterPro" id="IPR029044">
    <property type="entry name" value="Nucleotide-diphossugar_trans"/>
</dbReference>
<dbReference type="Gene3D" id="3.90.550.10">
    <property type="entry name" value="Spore Coat Polysaccharide Biosynthesis Protein SpsA, Chain A"/>
    <property type="match status" value="1"/>
</dbReference>
<reference evidence="2" key="2">
    <citation type="journal article" date="2015" name="Sci. Rep.">
        <title>Genetic analysis of capsular polysaccharide synthesis gene clusters in 79 capsular types of Klebsiella spp.</title>
        <authorList>
            <person name="Pan Y.J."/>
            <person name="Lin T.L."/>
            <person name="Chen C.T."/>
            <person name="Chen Y.Y."/>
            <person name="Hsieh P.F."/>
            <person name="Hsu C.R."/>
            <person name="Wu M.C."/>
            <person name="Wang J.T."/>
        </authorList>
    </citation>
    <scope>NUCLEOTIDE SEQUENCE</scope>
    <source>
        <strain evidence="2">2005/49</strain>
    </source>
</reference>
<sequence>MSISVGIALATYNGESFLNEMLNSIEKQTYSNFMIHICDDGSSDKTLEIIRGHNLFLKNKIQIHLTSGGNGAMRNFRRTLSYCTEEFIALCDQDDYWVSDKLEKMLQKFEGKDSNIPILVFSDLQIVDSSLNQIHASFFTSSSKSSLSKKPQDFFVNNHIPGCAMLFNSSAKKCFEPIPDNVKMHDWWIAYMVSFFGEIVYLDEPLIKYRQHSNNTIGAPGFYRHSILLSEINSIKHVPYALHNSRHMLALLKEAVNIKKTQFPLNPDGEYFWHCVNGGVLSRFRLFRKSHSGERYLMSLLTWCLL</sequence>